<dbReference type="RefSeq" id="WP_059145791.1">
    <property type="nucleotide sequence ID" value="NZ_LLZJ01000310.1"/>
</dbReference>
<evidence type="ECO:0000256" key="1">
    <source>
        <dbReference type="SAM" id="MobiDB-lite"/>
    </source>
</evidence>
<dbReference type="OrthoDB" id="9914301at2"/>
<evidence type="ECO:0000313" key="3">
    <source>
        <dbReference type="Proteomes" id="UP000053413"/>
    </source>
</evidence>
<evidence type="ECO:0000313" key="2">
    <source>
        <dbReference type="EMBL" id="KUL52708.1"/>
    </source>
</evidence>
<feature type="region of interest" description="Disordered" evidence="1">
    <location>
        <begin position="1"/>
        <end position="23"/>
    </location>
</feature>
<dbReference type="Proteomes" id="UP000053413">
    <property type="component" value="Unassembled WGS sequence"/>
</dbReference>
<protein>
    <submittedName>
        <fullName evidence="2">Uncharacterized protein</fullName>
    </submittedName>
</protein>
<sequence>MSEQESGAEAASVGPFPSIGSERDPEATAAALADAVSAGWSCVVTVGVPLCSDGTNAWFGSGIYDPFSERTLLTPPEGLSSEGESDLRFAQAVAERLQALRTAGPGSVTFSLSIFDGKMVHGIGRAAARRMHSNITADPEEFLPPAALALYHAVGGRLAFDFSLNYRKLGDRFVDRLRREVRPVIPSVPTGRLIDLFLGTGCVPLRRVDASQPTPGMGQVLCATPNTLSVGQHLADLSPLDGRGRIQTGPEAVPLTNENGAYICEVTAIGRLLAMLAHAPAPADGGGVLTLSVLNTRDPGNHKIHRMSWSAGELVTALLPYLRPDSWARRPLVHWASVTDGETSAAIGSAPDTLARQGFLAGLRARIQRSSSPRRREEIIAGELERIRMRVQNADPAKAPLLFLYGPGDYGSYRASGVPAPDGTSAASDGVNHPAPDTALSQSCFLN</sequence>
<proteinExistence type="predicted"/>
<dbReference type="EMBL" id="LLZJ01000310">
    <property type="protein sequence ID" value="KUL52708.1"/>
    <property type="molecule type" value="Genomic_DNA"/>
</dbReference>
<dbReference type="AlphaFoldDB" id="A0A0X3W799"/>
<gene>
    <name evidence="2" type="ORF">ADL28_23835</name>
</gene>
<reference evidence="3" key="1">
    <citation type="submission" date="2015-10" db="EMBL/GenBank/DDBJ databases">
        <authorList>
            <person name="Ju K.-S."/>
            <person name="Doroghazi J.R."/>
            <person name="Metcalf W.W."/>
        </authorList>
    </citation>
    <scope>NUCLEOTIDE SEQUENCE [LARGE SCALE GENOMIC DNA]</scope>
    <source>
        <strain evidence="3">NRRL F-8817</strain>
    </source>
</reference>
<comment type="caution">
    <text evidence="2">The sequence shown here is derived from an EMBL/GenBank/DDBJ whole genome shotgun (WGS) entry which is preliminary data.</text>
</comment>
<organism evidence="2 3">
    <name type="scientific">Streptomyces violaceusniger</name>
    <dbReference type="NCBI Taxonomy" id="68280"/>
    <lineage>
        <taxon>Bacteria</taxon>
        <taxon>Bacillati</taxon>
        <taxon>Actinomycetota</taxon>
        <taxon>Actinomycetes</taxon>
        <taxon>Kitasatosporales</taxon>
        <taxon>Streptomycetaceae</taxon>
        <taxon>Streptomyces</taxon>
        <taxon>Streptomyces violaceusniger group</taxon>
    </lineage>
</organism>
<name>A0A0X3W799_STRVO</name>
<feature type="region of interest" description="Disordered" evidence="1">
    <location>
        <begin position="416"/>
        <end position="447"/>
    </location>
</feature>
<accession>A0A0X3W799</accession>